<keyword evidence="1" id="KW-1133">Transmembrane helix</keyword>
<name>A0A819MFX7_9BILA</name>
<dbReference type="EMBL" id="CAJNOT010000129">
    <property type="protein sequence ID" value="CAF0854589.1"/>
    <property type="molecule type" value="Genomic_DNA"/>
</dbReference>
<dbReference type="Proteomes" id="UP000663864">
    <property type="component" value="Unassembled WGS sequence"/>
</dbReference>
<evidence type="ECO:0000256" key="1">
    <source>
        <dbReference type="SAM" id="Phobius"/>
    </source>
</evidence>
<reference evidence="3" key="1">
    <citation type="submission" date="2021-02" db="EMBL/GenBank/DDBJ databases">
        <authorList>
            <person name="Nowell W R."/>
        </authorList>
    </citation>
    <scope>NUCLEOTIDE SEQUENCE</scope>
</reference>
<sequence length="92" mass="10527">MIIQLLAISTLSLSINLPQSLILLIQQIHPTLSNFGIEAEPYFFYLTDYIILFLPFVCLGHLPELWPKVFFLCQRRQRRVRPLRTIAAGGGA</sequence>
<dbReference type="Proteomes" id="UP000663836">
    <property type="component" value="Unassembled WGS sequence"/>
</dbReference>
<organism evidence="3 4">
    <name type="scientific">Rotaria sordida</name>
    <dbReference type="NCBI Taxonomy" id="392033"/>
    <lineage>
        <taxon>Eukaryota</taxon>
        <taxon>Metazoa</taxon>
        <taxon>Spiralia</taxon>
        <taxon>Gnathifera</taxon>
        <taxon>Rotifera</taxon>
        <taxon>Eurotatoria</taxon>
        <taxon>Bdelloidea</taxon>
        <taxon>Philodinida</taxon>
        <taxon>Philodinidae</taxon>
        <taxon>Rotaria</taxon>
    </lineage>
</organism>
<keyword evidence="1" id="KW-0812">Transmembrane</keyword>
<comment type="caution">
    <text evidence="3">The sequence shown here is derived from an EMBL/GenBank/DDBJ whole genome shotgun (WGS) entry which is preliminary data.</text>
</comment>
<gene>
    <name evidence="3" type="ORF">JBS370_LOCUS25041</name>
    <name evidence="2" type="ORF">ZHD862_LOCUS5051</name>
</gene>
<feature type="transmembrane region" description="Helical" evidence="1">
    <location>
        <begin position="42"/>
        <end position="62"/>
    </location>
</feature>
<keyword evidence="1" id="KW-0472">Membrane</keyword>
<proteinExistence type="predicted"/>
<evidence type="ECO:0000313" key="4">
    <source>
        <dbReference type="Proteomes" id="UP000663836"/>
    </source>
</evidence>
<accession>A0A819MFX7</accession>
<dbReference type="AlphaFoldDB" id="A0A819MFX7"/>
<evidence type="ECO:0000313" key="2">
    <source>
        <dbReference type="EMBL" id="CAF0854589.1"/>
    </source>
</evidence>
<dbReference type="EMBL" id="CAJOBD010004055">
    <property type="protein sequence ID" value="CAF3978476.1"/>
    <property type="molecule type" value="Genomic_DNA"/>
</dbReference>
<evidence type="ECO:0000313" key="3">
    <source>
        <dbReference type="EMBL" id="CAF3978476.1"/>
    </source>
</evidence>
<protein>
    <submittedName>
        <fullName evidence="3">Uncharacterized protein</fullName>
    </submittedName>
</protein>